<dbReference type="NCBIfam" id="TIGR00222">
    <property type="entry name" value="panB"/>
    <property type="match status" value="1"/>
</dbReference>
<evidence type="ECO:0000256" key="8">
    <source>
        <dbReference type="PIRSR" id="PIRSR000388-1"/>
    </source>
</evidence>
<comment type="pathway">
    <text evidence="1 7">Cofactor biosynthesis; (R)-pantothenate biosynthesis; (R)-pantoate from 3-methyl-2-oxobutanoate: step 1/2.</text>
</comment>
<dbReference type="GO" id="GO:0008168">
    <property type="term" value="F:methyltransferase activity"/>
    <property type="evidence" value="ECO:0007669"/>
    <property type="project" value="UniProtKB-KW"/>
</dbReference>
<comment type="subunit">
    <text evidence="3 7">Homodecamer; pentamer of dimers.</text>
</comment>
<sequence length="272" mass="28628">MNDTPAPVKRVRVHHLAQAKHEGRRITMLTAYDSITARIFDAAGVDALLVGDSLGDNVLGHANTIPVTLDEMIPPARAVVRAAKRAFVIVDLPFGSYEDSATRAFESAVRVMKETGADAVKIEGGRRIAEQVHTLTQAGIPVIGHLGFTPQSENRFGGKRVQGRGAGAQELLADALALQGAGAAAIVLEMVPAPLAEQVTAQLEVPTIGIGAGAACDGQVLVWTDMAGMGEWSPRFARRFAEIGKALGDAASDYIDAVRDGSFPAPEHGYQS</sequence>
<comment type="similarity">
    <text evidence="2 7">Belongs to the PanB family.</text>
</comment>
<dbReference type="NCBIfam" id="NF001452">
    <property type="entry name" value="PRK00311.1"/>
    <property type="match status" value="1"/>
</dbReference>
<dbReference type="EMBL" id="VFOS01000001">
    <property type="protein sequence ID" value="TQL64262.1"/>
    <property type="molecule type" value="Genomic_DNA"/>
</dbReference>
<evidence type="ECO:0000256" key="10">
    <source>
        <dbReference type="PIRSR" id="PIRSR000388-3"/>
    </source>
</evidence>
<comment type="caution">
    <text evidence="11">The sequence shown here is derived from an EMBL/GenBank/DDBJ whole genome shotgun (WGS) entry which is preliminary data.</text>
</comment>
<feature type="binding site" evidence="7 10">
    <location>
        <position position="52"/>
    </location>
    <ligand>
        <name>Mg(2+)</name>
        <dbReference type="ChEBI" id="CHEBI:18420"/>
    </ligand>
</feature>
<keyword evidence="7 10" id="KW-0479">Metal-binding</keyword>
<reference evidence="11 12" key="1">
    <citation type="submission" date="2019-06" db="EMBL/GenBank/DDBJ databases">
        <title>Sequencing the genomes of 1000 actinobacteria strains.</title>
        <authorList>
            <person name="Klenk H.-P."/>
        </authorList>
    </citation>
    <scope>NUCLEOTIDE SEQUENCE [LARGE SCALE GENOMIC DNA]</scope>
    <source>
        <strain evidence="11 12">DSM 4813</strain>
    </source>
</reference>
<dbReference type="FunFam" id="3.20.20.60:FF:000003">
    <property type="entry name" value="3-methyl-2-oxobutanoate hydroxymethyltransferase"/>
    <property type="match status" value="1"/>
</dbReference>
<name>A0A542ZV98_RARFA</name>
<keyword evidence="7 10" id="KW-0460">Magnesium</keyword>
<evidence type="ECO:0000256" key="4">
    <source>
        <dbReference type="ARBA" id="ARBA00022655"/>
    </source>
</evidence>
<proteinExistence type="inferred from homology"/>
<accession>A0A542ZV98</accession>
<protein>
    <recommendedName>
        <fullName evidence="7">3-methyl-2-oxobutanoate hydroxymethyltransferase</fullName>
        <ecNumber evidence="7">2.1.2.11</ecNumber>
    </recommendedName>
    <alternativeName>
        <fullName evidence="7">Ketopantoate hydroxymethyltransferase</fullName>
        <shortName evidence="7">KPHMT</shortName>
    </alternativeName>
</protein>
<comment type="catalytic activity">
    <reaction evidence="7">
        <text>(6R)-5,10-methylene-5,6,7,8-tetrahydrofolate + 3-methyl-2-oxobutanoate + H2O = 2-dehydropantoate + (6S)-5,6,7,8-tetrahydrofolate</text>
        <dbReference type="Rhea" id="RHEA:11824"/>
        <dbReference type="ChEBI" id="CHEBI:11561"/>
        <dbReference type="ChEBI" id="CHEBI:11851"/>
        <dbReference type="ChEBI" id="CHEBI:15377"/>
        <dbReference type="ChEBI" id="CHEBI:15636"/>
        <dbReference type="ChEBI" id="CHEBI:57453"/>
        <dbReference type="EC" id="2.1.2.11"/>
    </reaction>
</comment>
<feature type="binding site" evidence="7 10">
    <location>
        <position position="91"/>
    </location>
    <ligand>
        <name>Mg(2+)</name>
        <dbReference type="ChEBI" id="CHEBI:18420"/>
    </ligand>
</feature>
<keyword evidence="12" id="KW-1185">Reference proteome</keyword>
<dbReference type="GO" id="GO:0015940">
    <property type="term" value="P:pantothenate biosynthetic process"/>
    <property type="evidence" value="ECO:0007669"/>
    <property type="project" value="UniProtKB-UniRule"/>
</dbReference>
<dbReference type="AlphaFoldDB" id="A0A542ZV98"/>
<evidence type="ECO:0000256" key="3">
    <source>
        <dbReference type="ARBA" id="ARBA00011424"/>
    </source>
</evidence>
<dbReference type="HAMAP" id="MF_00156">
    <property type="entry name" value="PanB"/>
    <property type="match status" value="1"/>
</dbReference>
<evidence type="ECO:0000256" key="9">
    <source>
        <dbReference type="PIRSR" id="PIRSR000388-2"/>
    </source>
</evidence>
<evidence type="ECO:0000256" key="5">
    <source>
        <dbReference type="ARBA" id="ARBA00022679"/>
    </source>
</evidence>
<dbReference type="Proteomes" id="UP000315389">
    <property type="component" value="Unassembled WGS sequence"/>
</dbReference>
<dbReference type="EC" id="2.1.2.11" evidence="7"/>
<feature type="binding site" evidence="7 9">
    <location>
        <position position="91"/>
    </location>
    <ligand>
        <name>3-methyl-2-oxobutanoate</name>
        <dbReference type="ChEBI" id="CHEBI:11851"/>
    </ligand>
</feature>
<dbReference type="PANTHER" id="PTHR20881">
    <property type="entry name" value="3-METHYL-2-OXOBUTANOATE HYDROXYMETHYLTRANSFERASE"/>
    <property type="match status" value="1"/>
</dbReference>
<gene>
    <name evidence="7" type="primary">panB</name>
    <name evidence="11" type="ORF">FB461_0760</name>
</gene>
<comment type="function">
    <text evidence="6 7">Catalyzes the reversible reaction in which hydroxymethyl group from 5,10-methylenetetrahydrofolate is transferred onto alpha-ketoisovalerate to form ketopantoate.</text>
</comment>
<dbReference type="GO" id="GO:0032259">
    <property type="term" value="P:methylation"/>
    <property type="evidence" value="ECO:0007669"/>
    <property type="project" value="UniProtKB-KW"/>
</dbReference>
<keyword evidence="4 7" id="KW-0566">Pantothenate biosynthesis</keyword>
<feature type="binding site" evidence="7 10">
    <location>
        <position position="123"/>
    </location>
    <ligand>
        <name>Mg(2+)</name>
        <dbReference type="ChEBI" id="CHEBI:18420"/>
    </ligand>
</feature>
<dbReference type="Gene3D" id="3.20.20.60">
    <property type="entry name" value="Phosphoenolpyruvate-binding domains"/>
    <property type="match status" value="1"/>
</dbReference>
<dbReference type="GO" id="GO:0003864">
    <property type="term" value="F:3-methyl-2-oxobutanoate hydroxymethyltransferase activity"/>
    <property type="evidence" value="ECO:0007669"/>
    <property type="project" value="UniProtKB-UniRule"/>
</dbReference>
<evidence type="ECO:0000256" key="1">
    <source>
        <dbReference type="ARBA" id="ARBA00005033"/>
    </source>
</evidence>
<feature type="binding site" evidence="7 9">
    <location>
        <begin position="52"/>
        <end position="53"/>
    </location>
    <ligand>
        <name>3-methyl-2-oxobutanoate</name>
        <dbReference type="ChEBI" id="CHEBI:11851"/>
    </ligand>
</feature>
<dbReference type="GO" id="GO:0000287">
    <property type="term" value="F:magnesium ion binding"/>
    <property type="evidence" value="ECO:0007669"/>
    <property type="project" value="TreeGrafter"/>
</dbReference>
<evidence type="ECO:0000256" key="2">
    <source>
        <dbReference type="ARBA" id="ARBA00008676"/>
    </source>
</evidence>
<keyword evidence="5 7" id="KW-0808">Transferase</keyword>
<dbReference type="GO" id="GO:0005737">
    <property type="term" value="C:cytoplasm"/>
    <property type="evidence" value="ECO:0007669"/>
    <property type="project" value="UniProtKB-SubCell"/>
</dbReference>
<feature type="binding site" evidence="7 9">
    <location>
        <position position="121"/>
    </location>
    <ligand>
        <name>3-methyl-2-oxobutanoate</name>
        <dbReference type="ChEBI" id="CHEBI:11851"/>
    </ligand>
</feature>
<organism evidence="11 12">
    <name type="scientific">Rarobacter faecitabidus</name>
    <dbReference type="NCBI Taxonomy" id="13243"/>
    <lineage>
        <taxon>Bacteria</taxon>
        <taxon>Bacillati</taxon>
        <taxon>Actinomycetota</taxon>
        <taxon>Actinomycetes</taxon>
        <taxon>Micrococcales</taxon>
        <taxon>Rarobacteraceae</taxon>
        <taxon>Rarobacter</taxon>
    </lineage>
</organism>
<dbReference type="OrthoDB" id="9781789at2"/>
<dbReference type="SUPFAM" id="SSF51621">
    <property type="entry name" value="Phosphoenolpyruvate/pyruvate domain"/>
    <property type="match status" value="1"/>
</dbReference>
<evidence type="ECO:0000256" key="6">
    <source>
        <dbReference type="ARBA" id="ARBA00056497"/>
    </source>
</evidence>
<keyword evidence="7" id="KW-0963">Cytoplasm</keyword>
<dbReference type="PIRSF" id="PIRSF000388">
    <property type="entry name" value="Pantoate_hydroxy_MeTrfase"/>
    <property type="match status" value="1"/>
</dbReference>
<feature type="active site" description="Proton acceptor" evidence="7 8">
    <location>
        <position position="189"/>
    </location>
</feature>
<dbReference type="InterPro" id="IPR003700">
    <property type="entry name" value="Pantoate_hydroxy_MeTrfase"/>
</dbReference>
<dbReference type="PANTHER" id="PTHR20881:SF0">
    <property type="entry name" value="3-METHYL-2-OXOBUTANOATE HYDROXYMETHYLTRANSFERASE"/>
    <property type="match status" value="1"/>
</dbReference>
<evidence type="ECO:0000313" key="12">
    <source>
        <dbReference type="Proteomes" id="UP000315389"/>
    </source>
</evidence>
<dbReference type="CDD" id="cd06557">
    <property type="entry name" value="KPHMT-like"/>
    <property type="match status" value="1"/>
</dbReference>
<dbReference type="UniPathway" id="UPA00028">
    <property type="reaction ID" value="UER00003"/>
</dbReference>
<evidence type="ECO:0000256" key="7">
    <source>
        <dbReference type="HAMAP-Rule" id="MF_00156"/>
    </source>
</evidence>
<dbReference type="InterPro" id="IPR015813">
    <property type="entry name" value="Pyrv/PenolPyrv_kinase-like_dom"/>
</dbReference>
<dbReference type="Pfam" id="PF02548">
    <property type="entry name" value="Pantoate_transf"/>
    <property type="match status" value="1"/>
</dbReference>
<dbReference type="RefSeq" id="WP_142119080.1">
    <property type="nucleotide sequence ID" value="NZ_BAAASV010000003.1"/>
</dbReference>
<evidence type="ECO:0000313" key="11">
    <source>
        <dbReference type="EMBL" id="TQL64262.1"/>
    </source>
</evidence>
<comment type="cofactor">
    <cofactor evidence="7 10">
        <name>Mg(2+)</name>
        <dbReference type="ChEBI" id="CHEBI:18420"/>
    </cofactor>
    <text evidence="7 10">Binds 1 Mg(2+) ion per subunit.</text>
</comment>
<keyword evidence="11" id="KW-0489">Methyltransferase</keyword>
<comment type="subcellular location">
    <subcellularLocation>
        <location evidence="7">Cytoplasm</location>
    </subcellularLocation>
</comment>
<dbReference type="InterPro" id="IPR040442">
    <property type="entry name" value="Pyrv_kinase-like_dom_sf"/>
</dbReference>